<evidence type="ECO:0000313" key="2">
    <source>
        <dbReference type="EMBL" id="SEC93720.1"/>
    </source>
</evidence>
<dbReference type="AlphaFoldDB" id="A0A1H4WKV6"/>
<proteinExistence type="predicted"/>
<dbReference type="OrthoDB" id="3259391at2"/>
<feature type="domain" description="RNA polymerase sigma-70 region 4" evidence="1">
    <location>
        <begin position="40"/>
        <end position="61"/>
    </location>
</feature>
<gene>
    <name evidence="2" type="ORF">SAMN04489793_3590</name>
</gene>
<dbReference type="InterPro" id="IPR007630">
    <property type="entry name" value="RNA_pol_sigma70_r4"/>
</dbReference>
<dbReference type="EMBL" id="FNSA01000003">
    <property type="protein sequence ID" value="SEC93720.1"/>
    <property type="molecule type" value="Genomic_DNA"/>
</dbReference>
<sequence>MTAEQEQALRDAGSFVESMPLVMERASTKTVLIYLDIVRTSLTTKEAGDRLGVSEGRIRQRAGDRTLFSISHNHRRLFPAFQFTEDGELPGWAHVAPHIPEGTQAVAAVRFMTWKHVDLHLHGDPMSPVEWLSTGRSPSELADLVDDTFAPVDM</sequence>
<accession>A0A1H4WKV6</accession>
<name>A0A1H4WKV6_TSUTY</name>
<reference evidence="3" key="1">
    <citation type="submission" date="2016-10" db="EMBL/GenBank/DDBJ databases">
        <authorList>
            <person name="Varghese N."/>
            <person name="Submissions S."/>
        </authorList>
    </citation>
    <scope>NUCLEOTIDE SEQUENCE [LARGE SCALE GENOMIC DNA]</scope>
    <source>
        <strain evidence="3">DSM 44234</strain>
    </source>
</reference>
<evidence type="ECO:0000259" key="1">
    <source>
        <dbReference type="Pfam" id="PF04545"/>
    </source>
</evidence>
<evidence type="ECO:0000313" key="3">
    <source>
        <dbReference type="Proteomes" id="UP000182241"/>
    </source>
</evidence>
<dbReference type="Proteomes" id="UP000182241">
    <property type="component" value="Unassembled WGS sequence"/>
</dbReference>
<protein>
    <recommendedName>
        <fullName evidence="1">RNA polymerase sigma-70 region 4 domain-containing protein</fullName>
    </recommendedName>
</protein>
<dbReference type="GO" id="GO:0006352">
    <property type="term" value="P:DNA-templated transcription initiation"/>
    <property type="evidence" value="ECO:0007669"/>
    <property type="project" value="InterPro"/>
</dbReference>
<organism evidence="2 3">
    <name type="scientific">Tsukamurella tyrosinosolvens</name>
    <dbReference type="NCBI Taxonomy" id="57704"/>
    <lineage>
        <taxon>Bacteria</taxon>
        <taxon>Bacillati</taxon>
        <taxon>Actinomycetota</taxon>
        <taxon>Actinomycetes</taxon>
        <taxon>Mycobacteriales</taxon>
        <taxon>Tsukamurellaceae</taxon>
        <taxon>Tsukamurella</taxon>
    </lineage>
</organism>
<dbReference type="STRING" id="57704.SAMN04489793_3590"/>
<dbReference type="GO" id="GO:0003700">
    <property type="term" value="F:DNA-binding transcription factor activity"/>
    <property type="evidence" value="ECO:0007669"/>
    <property type="project" value="InterPro"/>
</dbReference>
<dbReference type="RefSeq" id="WP_068738911.1">
    <property type="nucleotide sequence ID" value="NZ_FNSA01000003.1"/>
</dbReference>
<dbReference type="Pfam" id="PF04545">
    <property type="entry name" value="Sigma70_r4"/>
    <property type="match status" value="1"/>
</dbReference>
<keyword evidence="3" id="KW-1185">Reference proteome</keyword>